<evidence type="ECO:0000256" key="1">
    <source>
        <dbReference type="SAM" id="Phobius"/>
    </source>
</evidence>
<accession>A0A8S5PIP3</accession>
<dbReference type="EMBL" id="BK015438">
    <property type="protein sequence ID" value="DAE06469.1"/>
    <property type="molecule type" value="Genomic_DNA"/>
</dbReference>
<sequence length="33" mass="3850">MYLLIFFSICLAVAGAFLIWLYTKPGKKWLNDL</sequence>
<keyword evidence="1" id="KW-1133">Transmembrane helix</keyword>
<evidence type="ECO:0000313" key="2">
    <source>
        <dbReference type="EMBL" id="DAE06469.1"/>
    </source>
</evidence>
<organism evidence="2">
    <name type="scientific">Siphoviridae sp. ctmP19</name>
    <dbReference type="NCBI Taxonomy" id="2825651"/>
    <lineage>
        <taxon>Viruses</taxon>
        <taxon>Duplodnaviria</taxon>
        <taxon>Heunggongvirae</taxon>
        <taxon>Uroviricota</taxon>
        <taxon>Caudoviricetes</taxon>
    </lineage>
</organism>
<keyword evidence="1" id="KW-0472">Membrane</keyword>
<keyword evidence="1" id="KW-0812">Transmembrane</keyword>
<feature type="transmembrane region" description="Helical" evidence="1">
    <location>
        <begin position="6"/>
        <end position="23"/>
    </location>
</feature>
<proteinExistence type="predicted"/>
<protein>
    <submittedName>
        <fullName evidence="2">Uncharacterized protein</fullName>
    </submittedName>
</protein>
<name>A0A8S5PIP3_9CAUD</name>
<reference evidence="2" key="1">
    <citation type="journal article" date="2021" name="Proc. Natl. Acad. Sci. U.S.A.">
        <title>A Catalog of Tens of Thousands of Viruses from Human Metagenomes Reveals Hidden Associations with Chronic Diseases.</title>
        <authorList>
            <person name="Tisza M.J."/>
            <person name="Buck C.B."/>
        </authorList>
    </citation>
    <scope>NUCLEOTIDE SEQUENCE</scope>
    <source>
        <strain evidence="2">CtmP19</strain>
    </source>
</reference>